<dbReference type="Proteomes" id="UP000315971">
    <property type="component" value="Unassembled WGS sequence"/>
</dbReference>
<dbReference type="OrthoDB" id="121633at2"/>
<proteinExistence type="predicted"/>
<evidence type="ECO:0000313" key="2">
    <source>
        <dbReference type="Proteomes" id="UP000315971"/>
    </source>
</evidence>
<sequence length="104" mass="11567">MIIQFNTDKNINGSEELNASFISLISNKLSRFSDQITRIEAHLSDVNANKEGQNDIRCLLEARLEGMQPIAVTNKANTKEEAVEGALDKLKTSLDTILGRLKNH</sequence>
<dbReference type="SUPFAM" id="SSF69754">
    <property type="entry name" value="Ribosome binding protein Y (YfiA homologue)"/>
    <property type="match status" value="1"/>
</dbReference>
<dbReference type="Gene3D" id="3.30.160.100">
    <property type="entry name" value="Ribosome hibernation promotion factor-like"/>
    <property type="match status" value="1"/>
</dbReference>
<evidence type="ECO:0008006" key="3">
    <source>
        <dbReference type="Google" id="ProtNLM"/>
    </source>
</evidence>
<protein>
    <recommendedName>
        <fullName evidence="3">Sigma 54 modulation protein / S30EA ribosomal protein</fullName>
    </recommendedName>
</protein>
<accession>A0A521DMI6</accession>
<dbReference type="AlphaFoldDB" id="A0A521DMI6"/>
<dbReference type="RefSeq" id="WP_142604284.1">
    <property type="nucleotide sequence ID" value="NZ_FXSZ01000007.1"/>
</dbReference>
<reference evidence="1 2" key="1">
    <citation type="submission" date="2017-05" db="EMBL/GenBank/DDBJ databases">
        <authorList>
            <person name="Varghese N."/>
            <person name="Submissions S."/>
        </authorList>
    </citation>
    <scope>NUCLEOTIDE SEQUENCE [LARGE SCALE GENOMIC DNA]</scope>
    <source>
        <strain evidence="1 2">DSM 21342</strain>
    </source>
</reference>
<name>A0A521DMI6_9SPHI</name>
<dbReference type="InterPro" id="IPR003489">
    <property type="entry name" value="RHF/RaiA"/>
</dbReference>
<dbReference type="EMBL" id="FXSZ01000007">
    <property type="protein sequence ID" value="SMO72291.1"/>
    <property type="molecule type" value="Genomic_DNA"/>
</dbReference>
<organism evidence="1 2">
    <name type="scientific">Solitalea koreensis</name>
    <dbReference type="NCBI Taxonomy" id="543615"/>
    <lineage>
        <taxon>Bacteria</taxon>
        <taxon>Pseudomonadati</taxon>
        <taxon>Bacteroidota</taxon>
        <taxon>Sphingobacteriia</taxon>
        <taxon>Sphingobacteriales</taxon>
        <taxon>Sphingobacteriaceae</taxon>
        <taxon>Solitalea</taxon>
    </lineage>
</organism>
<dbReference type="Pfam" id="PF02482">
    <property type="entry name" value="Ribosomal_S30AE"/>
    <property type="match status" value="1"/>
</dbReference>
<dbReference type="InterPro" id="IPR036567">
    <property type="entry name" value="RHF-like"/>
</dbReference>
<gene>
    <name evidence="1" type="ORF">SAMN06265350_10798</name>
</gene>
<keyword evidence="2" id="KW-1185">Reference proteome</keyword>
<evidence type="ECO:0000313" key="1">
    <source>
        <dbReference type="EMBL" id="SMO72291.1"/>
    </source>
</evidence>